<dbReference type="PANTHER" id="PTHR24567:SF74">
    <property type="entry name" value="HTH-TYPE TRANSCRIPTIONAL REGULATOR ARCR"/>
    <property type="match status" value="1"/>
</dbReference>
<dbReference type="GO" id="GO:0005829">
    <property type="term" value="C:cytosol"/>
    <property type="evidence" value="ECO:0007669"/>
    <property type="project" value="TreeGrafter"/>
</dbReference>
<reference evidence="5 6" key="1">
    <citation type="submission" date="2020-08" db="EMBL/GenBank/DDBJ databases">
        <title>Genomic Encyclopedia of Type Strains, Phase IV (KMG-IV): sequencing the most valuable type-strain genomes for metagenomic binning, comparative biology and taxonomic classification.</title>
        <authorList>
            <person name="Goeker M."/>
        </authorList>
    </citation>
    <scope>NUCLEOTIDE SEQUENCE [LARGE SCALE GENOMIC DNA]</scope>
    <source>
        <strain evidence="5 6">DSM 29050</strain>
    </source>
</reference>
<feature type="domain" description="HTH crp-type" evidence="4">
    <location>
        <begin position="152"/>
        <end position="219"/>
    </location>
</feature>
<dbReference type="Pfam" id="PF13545">
    <property type="entry name" value="HTH_Crp_2"/>
    <property type="match status" value="1"/>
</dbReference>
<keyword evidence="6" id="KW-1185">Reference proteome</keyword>
<dbReference type="SUPFAM" id="SSF46785">
    <property type="entry name" value="Winged helix' DNA-binding domain"/>
    <property type="match status" value="1"/>
</dbReference>
<evidence type="ECO:0000313" key="6">
    <source>
        <dbReference type="Proteomes" id="UP000581447"/>
    </source>
</evidence>
<evidence type="ECO:0000313" key="5">
    <source>
        <dbReference type="EMBL" id="MBB3943256.1"/>
    </source>
</evidence>
<dbReference type="InterPro" id="IPR012318">
    <property type="entry name" value="HTH_CRP"/>
</dbReference>
<comment type="caution">
    <text evidence="5">The sequence shown here is derived from an EMBL/GenBank/DDBJ whole genome shotgun (WGS) entry which is preliminary data.</text>
</comment>
<evidence type="ECO:0000256" key="3">
    <source>
        <dbReference type="ARBA" id="ARBA00023163"/>
    </source>
</evidence>
<dbReference type="InterPro" id="IPR018490">
    <property type="entry name" value="cNMP-bd_dom_sf"/>
</dbReference>
<proteinExistence type="predicted"/>
<dbReference type="SUPFAM" id="SSF51206">
    <property type="entry name" value="cAMP-binding domain-like"/>
    <property type="match status" value="1"/>
</dbReference>
<evidence type="ECO:0000256" key="1">
    <source>
        <dbReference type="ARBA" id="ARBA00023015"/>
    </source>
</evidence>
<dbReference type="Gene3D" id="1.10.10.10">
    <property type="entry name" value="Winged helix-like DNA-binding domain superfamily/Winged helix DNA-binding domain"/>
    <property type="match status" value="1"/>
</dbReference>
<dbReference type="EMBL" id="JACIEA010000001">
    <property type="protein sequence ID" value="MBB3943256.1"/>
    <property type="molecule type" value="Genomic_DNA"/>
</dbReference>
<accession>A0A840B225</accession>
<dbReference type="GO" id="GO:0003700">
    <property type="term" value="F:DNA-binding transcription factor activity"/>
    <property type="evidence" value="ECO:0007669"/>
    <property type="project" value="TreeGrafter"/>
</dbReference>
<protein>
    <submittedName>
        <fullName evidence="5">CRP-like cAMP-binding protein</fullName>
    </submittedName>
</protein>
<dbReference type="InterPro" id="IPR036388">
    <property type="entry name" value="WH-like_DNA-bd_sf"/>
</dbReference>
<dbReference type="GO" id="GO:0003677">
    <property type="term" value="F:DNA binding"/>
    <property type="evidence" value="ECO:0007669"/>
    <property type="project" value="UniProtKB-KW"/>
</dbReference>
<keyword evidence="2" id="KW-0238">DNA-binding</keyword>
<dbReference type="RefSeq" id="WP_183941454.1">
    <property type="nucleotide sequence ID" value="NZ_BAABBG010000002.1"/>
</dbReference>
<dbReference type="PANTHER" id="PTHR24567">
    <property type="entry name" value="CRP FAMILY TRANSCRIPTIONAL REGULATORY PROTEIN"/>
    <property type="match status" value="1"/>
</dbReference>
<dbReference type="Gene3D" id="2.60.120.10">
    <property type="entry name" value="Jelly Rolls"/>
    <property type="match status" value="1"/>
</dbReference>
<sequence length="228" mass="25330">MVPHPDQSTVSNHLLKAMSPRDFASLAPYLVRVDLPRGHILSMPGQVIEHCWFLEAGIASMVMATHDGRETEASIVGYEGMVDVATILGEQETALRCFMQLPGHGYRISARALAKAVDESVTLRSSLHRFMYSVLIQIAQTALANASFTVEQRLARWLLMCSDRLVEEEIALTHEFLSVMLNVRRAGVTLAIQSLQSAGMLVAERRKIRIADRGRLEELSSDAYAPLR</sequence>
<dbReference type="InterPro" id="IPR014710">
    <property type="entry name" value="RmlC-like_jellyroll"/>
</dbReference>
<evidence type="ECO:0000259" key="4">
    <source>
        <dbReference type="Pfam" id="PF13545"/>
    </source>
</evidence>
<name>A0A840B225_9SPHN</name>
<gene>
    <name evidence="5" type="ORF">GGR91_001478</name>
</gene>
<keyword evidence="3" id="KW-0804">Transcription</keyword>
<dbReference type="AlphaFoldDB" id="A0A840B225"/>
<organism evidence="5 6">
    <name type="scientific">Sphingorhabdus rigui</name>
    <dbReference type="NCBI Taxonomy" id="1282858"/>
    <lineage>
        <taxon>Bacteria</taxon>
        <taxon>Pseudomonadati</taxon>
        <taxon>Pseudomonadota</taxon>
        <taxon>Alphaproteobacteria</taxon>
        <taxon>Sphingomonadales</taxon>
        <taxon>Sphingomonadaceae</taxon>
        <taxon>Sphingorhabdus</taxon>
    </lineage>
</organism>
<evidence type="ECO:0000256" key="2">
    <source>
        <dbReference type="ARBA" id="ARBA00023125"/>
    </source>
</evidence>
<dbReference type="Proteomes" id="UP000581447">
    <property type="component" value="Unassembled WGS sequence"/>
</dbReference>
<dbReference type="InterPro" id="IPR050397">
    <property type="entry name" value="Env_Response_Regulators"/>
</dbReference>
<keyword evidence="1" id="KW-0805">Transcription regulation</keyword>
<dbReference type="InterPro" id="IPR036390">
    <property type="entry name" value="WH_DNA-bd_sf"/>
</dbReference>